<dbReference type="GO" id="GO:0009228">
    <property type="term" value="P:thiamine biosynthetic process"/>
    <property type="evidence" value="ECO:0007669"/>
    <property type="project" value="InterPro"/>
</dbReference>
<evidence type="ECO:0000259" key="1">
    <source>
        <dbReference type="Pfam" id="PF03070"/>
    </source>
</evidence>
<dbReference type="Gene3D" id="1.20.910.10">
    <property type="entry name" value="Heme oxygenase-like"/>
    <property type="match status" value="1"/>
</dbReference>
<dbReference type="FunFam" id="1.20.910.10:FF:000003">
    <property type="entry name" value="Hydroxymethylpyrimidine/phosphomethylpyrimidine kinase THI20"/>
    <property type="match status" value="1"/>
</dbReference>
<dbReference type="SUPFAM" id="SSF53613">
    <property type="entry name" value="Ribokinase-like"/>
    <property type="match status" value="1"/>
</dbReference>
<dbReference type="Pfam" id="PF03070">
    <property type="entry name" value="TENA_THI-4"/>
    <property type="match status" value="1"/>
</dbReference>
<dbReference type="CDD" id="cd01169">
    <property type="entry name" value="HMPP_kinase"/>
    <property type="match status" value="1"/>
</dbReference>
<reference evidence="3 4" key="1">
    <citation type="submission" date="2016-02" db="EMBL/GenBank/DDBJ databases">
        <title>Complete genome sequence and transcriptome regulation of the pentose utilising yeast Sugiyamaella lignohabitans.</title>
        <authorList>
            <person name="Bellasio M."/>
            <person name="Peymann A."/>
            <person name="Valli M."/>
            <person name="Sipitzky M."/>
            <person name="Graf A."/>
            <person name="Sauer M."/>
            <person name="Marx H."/>
            <person name="Mattanovich D."/>
        </authorList>
    </citation>
    <scope>NUCLEOTIDE SEQUENCE [LARGE SCALE GENOMIC DNA]</scope>
    <source>
        <strain evidence="3 4">CBS 10342</strain>
    </source>
</reference>
<dbReference type="GeneID" id="30032775"/>
<dbReference type="AlphaFoldDB" id="A0A167DC95"/>
<name>A0A167DC95_9ASCO</name>
<dbReference type="EMBL" id="CP014501">
    <property type="protein sequence ID" value="ANB12751.1"/>
    <property type="molecule type" value="Genomic_DNA"/>
</dbReference>
<proteinExistence type="predicted"/>
<evidence type="ECO:0000313" key="3">
    <source>
        <dbReference type="EMBL" id="ANB12751.1"/>
    </source>
</evidence>
<keyword evidence="4" id="KW-1185">Reference proteome</keyword>
<dbReference type="InterPro" id="IPR004399">
    <property type="entry name" value="HMP/HMP-P_kinase_dom"/>
</dbReference>
<dbReference type="Gene3D" id="3.40.1190.20">
    <property type="match status" value="1"/>
</dbReference>
<dbReference type="InterPro" id="IPR016084">
    <property type="entry name" value="Haem_Oase-like_multi-hlx"/>
</dbReference>
<dbReference type="RefSeq" id="XP_018735228.1">
    <property type="nucleotide sequence ID" value="XM_018877868.1"/>
</dbReference>
<dbReference type="InterPro" id="IPR004305">
    <property type="entry name" value="Thiaminase-2/PQQC"/>
</dbReference>
<organism evidence="3 4">
    <name type="scientific">Sugiyamaella lignohabitans</name>
    <dbReference type="NCBI Taxonomy" id="796027"/>
    <lineage>
        <taxon>Eukaryota</taxon>
        <taxon>Fungi</taxon>
        <taxon>Dikarya</taxon>
        <taxon>Ascomycota</taxon>
        <taxon>Saccharomycotina</taxon>
        <taxon>Dipodascomycetes</taxon>
        <taxon>Dipodascales</taxon>
        <taxon>Trichomonascaceae</taxon>
        <taxon>Sugiyamaella</taxon>
    </lineage>
</organism>
<keyword evidence="3" id="KW-0808">Transferase</keyword>
<sequence length="463" mass="50928">MIENCLDAVFEDVPVDVVKTGMLSTRETVQTVVRKLGAEIERGAREGRTVGVVIDPVMVSTSGSRLIAEDAVGEYIRGLFPLATVITPNLLEALFIRKELGLSESDDASAIQSIADIKQLAADLYGLKCQAVLVKGGHIGLTDDLKPAKEGDVPTKIVDVLYDGEEYYVFENPFVGSQNTHGTGCTLASAIASNLGHGMSLDNAVKNGIRYVQRAIVTAPNIGQGHGPVNHIHNLQIRPYTPGHFVDYLLNHPKVKPHWDLYVNHPFTKQVGQGTLPVETFKYFLTQDYLYLIHYARAHSLAGYKSNDIDVAAKSAQIVQTIQHETRLHVAYCATFGLPEEDIKNAKESIQCYAYTRFILDTGLQDDWTGLEFALSPCLLGYVEAANNIKADPQSVPGNPYWRWVEEYSKPEFLVASQAGIDLLEAAVLDASPARLEQLVDIFATATRMECDFWSYSLAHGSK</sequence>
<dbReference type="GO" id="GO:0005829">
    <property type="term" value="C:cytosol"/>
    <property type="evidence" value="ECO:0007669"/>
    <property type="project" value="TreeGrafter"/>
</dbReference>
<gene>
    <name evidence="3" type="primary">THI22</name>
    <name evidence="3" type="ORF">AWJ20_1019</name>
</gene>
<dbReference type="OrthoDB" id="10028886at2759"/>
<protein>
    <submittedName>
        <fullName evidence="3">Putative phosphomethylpyrimidine kinase</fullName>
    </submittedName>
</protein>
<dbReference type="NCBIfam" id="TIGR04306">
    <property type="entry name" value="salvage_TenA"/>
    <property type="match status" value="1"/>
</dbReference>
<dbReference type="Proteomes" id="UP000189580">
    <property type="component" value="Chromosome a"/>
</dbReference>
<dbReference type="InterPro" id="IPR027574">
    <property type="entry name" value="Thiaminase_II"/>
</dbReference>
<dbReference type="GO" id="GO:0050334">
    <property type="term" value="F:thiaminase activity"/>
    <property type="evidence" value="ECO:0007669"/>
    <property type="project" value="InterPro"/>
</dbReference>
<feature type="domain" description="Thiaminase-2/PQQC" evidence="1">
    <location>
        <begin position="252"/>
        <end position="456"/>
    </location>
</feature>
<dbReference type="InterPro" id="IPR029056">
    <property type="entry name" value="Ribokinase-like"/>
</dbReference>
<dbReference type="PANTHER" id="PTHR20858:SF17">
    <property type="entry name" value="HYDROXYMETHYLPYRIMIDINE_PHOSPHOMETHYLPYRIMIDINE KINASE THI20-RELATED"/>
    <property type="match status" value="1"/>
</dbReference>
<accession>A0A167DC95</accession>
<feature type="domain" description="Pyridoxamine kinase/Phosphomethylpyrimidine kinase" evidence="2">
    <location>
        <begin position="1"/>
        <end position="230"/>
    </location>
</feature>
<dbReference type="GO" id="GO:0008902">
    <property type="term" value="F:hydroxymethylpyrimidine kinase activity"/>
    <property type="evidence" value="ECO:0007669"/>
    <property type="project" value="TreeGrafter"/>
</dbReference>
<dbReference type="CDD" id="cd19367">
    <property type="entry name" value="TenA_C_ScTHI20-like"/>
    <property type="match status" value="1"/>
</dbReference>
<dbReference type="GO" id="GO:0008972">
    <property type="term" value="F:phosphomethylpyrimidine kinase activity"/>
    <property type="evidence" value="ECO:0007669"/>
    <property type="project" value="InterPro"/>
</dbReference>
<dbReference type="PANTHER" id="PTHR20858">
    <property type="entry name" value="PHOSPHOMETHYLPYRIMIDINE KINASE"/>
    <property type="match status" value="1"/>
</dbReference>
<keyword evidence="3" id="KW-0418">Kinase</keyword>
<dbReference type="SUPFAM" id="SSF48613">
    <property type="entry name" value="Heme oxygenase-like"/>
    <property type="match status" value="1"/>
</dbReference>
<dbReference type="KEGG" id="slb:AWJ20_1019"/>
<dbReference type="InterPro" id="IPR013749">
    <property type="entry name" value="PM/HMP-P_kinase-1"/>
</dbReference>
<evidence type="ECO:0000313" key="4">
    <source>
        <dbReference type="Proteomes" id="UP000189580"/>
    </source>
</evidence>
<evidence type="ECO:0000259" key="2">
    <source>
        <dbReference type="Pfam" id="PF08543"/>
    </source>
</evidence>
<dbReference type="Pfam" id="PF08543">
    <property type="entry name" value="Phos_pyr_kin"/>
    <property type="match status" value="1"/>
</dbReference>